<reference evidence="2 3" key="2">
    <citation type="submission" date="2008-08" db="EMBL/GenBank/DDBJ databases">
        <authorList>
            <person name="Fulton L."/>
            <person name="Clifton S."/>
            <person name="Fulton B."/>
            <person name="Xu J."/>
            <person name="Minx P."/>
            <person name="Pepin K.H."/>
            <person name="Johnson M."/>
            <person name="Thiruvilangam P."/>
            <person name="Bhonagiri V."/>
            <person name="Nash W.E."/>
            <person name="Mardis E.R."/>
            <person name="Wilson R.K."/>
        </authorList>
    </citation>
    <scope>NUCLEOTIDE SEQUENCE [LARGE SCALE GENOMIC DNA]</scope>
    <source>
        <strain evidence="3">DSM 17135 / JCM 12973 / M2</strain>
    </source>
</reference>
<dbReference type="InterPro" id="IPR013780">
    <property type="entry name" value="Glyco_hydro_b"/>
</dbReference>
<dbReference type="Gene3D" id="3.20.20.80">
    <property type="entry name" value="Glycosidases"/>
    <property type="match status" value="1"/>
</dbReference>
<dbReference type="eggNOG" id="COG5520">
    <property type="taxonomic scope" value="Bacteria"/>
</dbReference>
<sequence length="581" mass="65228">MQVRLASHICVTVVRYLCAGKGLPAGCRLIEKIELFNVETMNHKNYMYVWGLGALFALSSCSSELDIPEAPVYNRERSLTVTLNQEFQTIDGFGASDAWRCQMVGRYWPEEKKNAIADWLFSHEFDENGNPKGIGLSMWRFYIGSGSMEQGAESGIADEWRRAECFQSADGTYDWEKQAGQRWFLRAARDRGVGRFLAFSLSAPVHMSLNGKGFSTPEQRMNIQEGKMPAYADFLVDCIENLQKKEGVTFNYLSPVNEPQWDWSSGSQEGTPVTNEEMHQFVTLLSERLSQRGLSTTIALGEAGSINYLYQDVNAENRDNQIEAFWNPSSSLSIASLPNVEKVMTGHSYWSVWPLEDMISHRRNLSTKIGTYSGLKYWQTEYCPMESPGTSEVPNGDGNVRDLGMQTALYVARIIHHDLTYANASSWQWWTALTRANYKDGLIYLDDGNSEGGQSAGYCKEDGYARDSKLMWAFGNYSFFVRPGMKRVAVTTDSSDPLNEAKDVMISAYKDEAAGKLVIVAVNIGKVNREYHLNTDCKLKNQTLVPYVTSENSNLAKGTEMPVDELSIPARSVVTFVGEIE</sequence>
<dbReference type="SUPFAM" id="SSF51445">
    <property type="entry name" value="(Trans)glycosidases"/>
    <property type="match status" value="1"/>
</dbReference>
<name>B5CXC5_PHOPM</name>
<reference evidence="2 3" key="1">
    <citation type="submission" date="2008-08" db="EMBL/GenBank/DDBJ databases">
        <title>Draft genome sequence of Bacteroides plebeius (DSM 17135).</title>
        <authorList>
            <person name="Sudarsanam P."/>
            <person name="Ley R."/>
            <person name="Guruge J."/>
            <person name="Turnbaugh P.J."/>
            <person name="Mahowald M."/>
            <person name="Liep D."/>
            <person name="Gordon J."/>
        </authorList>
    </citation>
    <scope>NUCLEOTIDE SEQUENCE [LARGE SCALE GENOMIC DNA]</scope>
    <source>
        <strain evidence="3">DSM 17135 / JCM 12973 / M2</strain>
    </source>
</reference>
<dbReference type="HOGENOM" id="CLU_031530_0_0_10"/>
<proteinExistence type="predicted"/>
<dbReference type="Pfam" id="PF14587">
    <property type="entry name" value="Glyco_hydr_30_2"/>
    <property type="match status" value="1"/>
</dbReference>
<dbReference type="InterPro" id="IPR039743">
    <property type="entry name" value="6GAL/EXGAL"/>
</dbReference>
<dbReference type="GO" id="GO:0004553">
    <property type="term" value="F:hydrolase activity, hydrolyzing O-glycosyl compounds"/>
    <property type="evidence" value="ECO:0007669"/>
    <property type="project" value="InterPro"/>
</dbReference>
<dbReference type="Proteomes" id="UP000003452">
    <property type="component" value="Unassembled WGS sequence"/>
</dbReference>
<dbReference type="SUPFAM" id="SSF51011">
    <property type="entry name" value="Glycosyl hydrolase domain"/>
    <property type="match status" value="1"/>
</dbReference>
<gene>
    <name evidence="2" type="ORF">BACPLE_01366</name>
</gene>
<dbReference type="EMBL" id="ABQC02000016">
    <property type="protein sequence ID" value="EDY96060.1"/>
    <property type="molecule type" value="Genomic_DNA"/>
</dbReference>
<dbReference type="PANTHER" id="PTHR42767">
    <property type="entry name" value="ENDO-BETA-1,6-GALACTANASE"/>
    <property type="match status" value="1"/>
</dbReference>
<evidence type="ECO:0000313" key="2">
    <source>
        <dbReference type="EMBL" id="EDY96060.1"/>
    </source>
</evidence>
<dbReference type="PANTHER" id="PTHR42767:SF1">
    <property type="entry name" value="ENDO-BETA-1,6-GALACTANASE-LIKE DOMAIN-CONTAINING PROTEIN"/>
    <property type="match status" value="1"/>
</dbReference>
<evidence type="ECO:0000259" key="1">
    <source>
        <dbReference type="Pfam" id="PF14587"/>
    </source>
</evidence>
<accession>B5CXC5</accession>
<dbReference type="InterPro" id="IPR039514">
    <property type="entry name" value="6GAL-like"/>
</dbReference>
<dbReference type="AlphaFoldDB" id="B5CXC5"/>
<comment type="caution">
    <text evidence="2">The sequence shown here is derived from an EMBL/GenBank/DDBJ whole genome shotgun (WGS) entry which is preliminary data.</text>
</comment>
<dbReference type="InterPro" id="IPR017853">
    <property type="entry name" value="GH"/>
</dbReference>
<dbReference type="Gene3D" id="2.60.40.1180">
    <property type="entry name" value="Golgi alpha-mannosidase II"/>
    <property type="match status" value="1"/>
</dbReference>
<protein>
    <recommendedName>
        <fullName evidence="1">Endo-beta-1,6-galactanase-like domain-containing protein</fullName>
    </recommendedName>
</protein>
<feature type="domain" description="Endo-beta-1,6-galactanase-like" evidence="1">
    <location>
        <begin position="78"/>
        <end position="444"/>
    </location>
</feature>
<evidence type="ECO:0000313" key="3">
    <source>
        <dbReference type="Proteomes" id="UP000003452"/>
    </source>
</evidence>
<organism evidence="2 3">
    <name type="scientific">Phocaeicola plebeius (strain DSM 17135 / JCM 12973 / CCUG 54634 / M2)</name>
    <name type="common">Bacteroides plebeius</name>
    <dbReference type="NCBI Taxonomy" id="484018"/>
    <lineage>
        <taxon>Bacteria</taxon>
        <taxon>Pseudomonadati</taxon>
        <taxon>Bacteroidota</taxon>
        <taxon>Bacteroidia</taxon>
        <taxon>Bacteroidales</taxon>
        <taxon>Bacteroidaceae</taxon>
        <taxon>Phocaeicola</taxon>
    </lineage>
</organism>